<dbReference type="PATRIC" id="fig|1439726.3.peg.2782"/>
<dbReference type="GO" id="GO:0015421">
    <property type="term" value="F:ABC-type oligopeptide transporter activity"/>
    <property type="evidence" value="ECO:0007669"/>
    <property type="project" value="TreeGrafter"/>
</dbReference>
<reference evidence="2 3" key="1">
    <citation type="submission" date="2016-07" db="EMBL/GenBank/DDBJ databases">
        <title>Draft Genome Sequence of Methylobrevis pamukkalensis PK2.</title>
        <authorList>
            <person name="Vasilenko O.V."/>
            <person name="Doronina N.V."/>
            <person name="Shmareva M.N."/>
            <person name="Tarlachkov S.V."/>
            <person name="Mustakhimov I."/>
            <person name="Trotsenko Y.A."/>
        </authorList>
    </citation>
    <scope>NUCLEOTIDE SEQUENCE [LARGE SCALE GENOMIC DNA]</scope>
    <source>
        <strain evidence="2 3">PK2</strain>
    </source>
</reference>
<name>A0A1E3H170_9HYPH</name>
<dbReference type="InterPro" id="IPR003439">
    <property type="entry name" value="ABC_transporter-like_ATP-bd"/>
</dbReference>
<dbReference type="InterPro" id="IPR027417">
    <property type="entry name" value="P-loop_NTPase"/>
</dbReference>
<evidence type="ECO:0000259" key="1">
    <source>
        <dbReference type="Pfam" id="PF00005"/>
    </source>
</evidence>
<accession>A0A1E3H170</accession>
<evidence type="ECO:0000313" key="3">
    <source>
        <dbReference type="Proteomes" id="UP000094622"/>
    </source>
</evidence>
<dbReference type="GO" id="GO:0016887">
    <property type="term" value="F:ATP hydrolysis activity"/>
    <property type="evidence" value="ECO:0007669"/>
    <property type="project" value="InterPro"/>
</dbReference>
<dbReference type="GO" id="GO:0090374">
    <property type="term" value="P:oligopeptide export from mitochondrion"/>
    <property type="evidence" value="ECO:0007669"/>
    <property type="project" value="TreeGrafter"/>
</dbReference>
<protein>
    <submittedName>
        <fullName evidence="2">Lipid A export ATP-binding/permease protein MsbA</fullName>
        <ecNumber evidence="2">3.6.3.-</ecNumber>
    </submittedName>
</protein>
<dbReference type="EC" id="3.6.3.-" evidence="2"/>
<dbReference type="Pfam" id="PF00005">
    <property type="entry name" value="ABC_tran"/>
    <property type="match status" value="1"/>
</dbReference>
<keyword evidence="3" id="KW-1185">Reference proteome</keyword>
<gene>
    <name evidence="2" type="primary">msbA</name>
    <name evidence="2" type="ORF">A6302_02639</name>
</gene>
<proteinExistence type="predicted"/>
<dbReference type="GO" id="GO:0005524">
    <property type="term" value="F:ATP binding"/>
    <property type="evidence" value="ECO:0007669"/>
    <property type="project" value="UniProtKB-KW"/>
</dbReference>
<comment type="caution">
    <text evidence="2">The sequence shown here is derived from an EMBL/GenBank/DDBJ whole genome shotgun (WGS) entry which is preliminary data.</text>
</comment>
<feature type="domain" description="ABC transporter" evidence="1">
    <location>
        <begin position="2"/>
        <end position="31"/>
    </location>
</feature>
<dbReference type="AlphaFoldDB" id="A0A1E3H170"/>
<dbReference type="InterPro" id="IPR039421">
    <property type="entry name" value="Type_1_exporter"/>
</dbReference>
<keyword evidence="2" id="KW-0547">Nucleotide-binding</keyword>
<organism evidence="2 3">
    <name type="scientific">Methylobrevis pamukkalensis</name>
    <dbReference type="NCBI Taxonomy" id="1439726"/>
    <lineage>
        <taxon>Bacteria</taxon>
        <taxon>Pseudomonadati</taxon>
        <taxon>Pseudomonadota</taxon>
        <taxon>Alphaproteobacteria</taxon>
        <taxon>Hyphomicrobiales</taxon>
        <taxon>Pleomorphomonadaceae</taxon>
        <taxon>Methylobrevis</taxon>
    </lineage>
</organism>
<evidence type="ECO:0000313" key="2">
    <source>
        <dbReference type="EMBL" id="ODN70042.1"/>
    </source>
</evidence>
<keyword evidence="2" id="KW-0067">ATP-binding</keyword>
<keyword evidence="2" id="KW-0378">Hydrolase</keyword>
<dbReference type="SUPFAM" id="SSF52540">
    <property type="entry name" value="P-loop containing nucleoside triphosphate hydrolases"/>
    <property type="match status" value="1"/>
</dbReference>
<dbReference type="Gene3D" id="3.40.50.300">
    <property type="entry name" value="P-loop containing nucleotide triphosphate hydrolases"/>
    <property type="match status" value="1"/>
</dbReference>
<dbReference type="Proteomes" id="UP000094622">
    <property type="component" value="Unassembled WGS sequence"/>
</dbReference>
<sequence length="111" mass="11931">MTLSGGQRQRIAIARAILKDAPVLLLDEATSALDAESEKLVQTALERLMQGRTTLVIAHRLATVQAADRILVMDAGRIVETGTHDELVAKGGLYARLARLQFSDGGARPLL</sequence>
<dbReference type="PANTHER" id="PTHR43394:SF7">
    <property type="entry name" value="ABC TRANSPORTER B FAMILY MEMBER 28"/>
    <property type="match status" value="1"/>
</dbReference>
<dbReference type="PANTHER" id="PTHR43394">
    <property type="entry name" value="ATP-DEPENDENT PERMEASE MDL1, MITOCHONDRIAL"/>
    <property type="match status" value="1"/>
</dbReference>
<dbReference type="EMBL" id="MCRJ01000064">
    <property type="protein sequence ID" value="ODN70042.1"/>
    <property type="molecule type" value="Genomic_DNA"/>
</dbReference>